<evidence type="ECO:0000256" key="5">
    <source>
        <dbReference type="ARBA" id="ARBA00022475"/>
    </source>
</evidence>
<dbReference type="Pfam" id="PF07516">
    <property type="entry name" value="SecA_SW"/>
    <property type="match status" value="1"/>
</dbReference>
<dbReference type="Proteomes" id="UP000306509">
    <property type="component" value="Unassembled WGS sequence"/>
</dbReference>
<evidence type="ECO:0000256" key="11">
    <source>
        <dbReference type="ARBA" id="ARBA00022927"/>
    </source>
</evidence>
<dbReference type="GO" id="GO:0031522">
    <property type="term" value="C:cell envelope Sec protein transport complex"/>
    <property type="evidence" value="ECO:0007669"/>
    <property type="project" value="TreeGrafter"/>
</dbReference>
<dbReference type="PROSITE" id="PS51196">
    <property type="entry name" value="SECA_MOTOR_DEAD"/>
    <property type="match status" value="1"/>
</dbReference>
<feature type="domain" description="SecA family profile" evidence="20">
    <location>
        <begin position="1"/>
        <end position="590"/>
    </location>
</feature>
<keyword evidence="22" id="KW-1185">Reference proteome</keyword>
<sequence length="855" mass="97423">MNLIQKVLGTHSEREVKMIKPLVKKVEALRPTMQALSDEELRDKTKEYKKRLADGETLDDLLPEAFATVREAGKRVLDMEHYPVQIIGGIILHQGRIAEMKTGEGKTLVSTLPAYLNALEGKGVHIVTVNDYLAHRDAEWMGKVHEFLGLKVGCVLNSMDNDERRDAYNCDITYVTNNELGFDYLRDNMVIYKEQLVQRDLHYAIIDEVDSVLIDEARTPLIISGQSGKSTKLYEVCDILARQLERGEASGEVTKMSAIMGEEIIETGDFVVNEKDKVVNLTEDGVKKVEKFFQIENLADPDNLEIQHNINLALRAHNLMFRDQDYVVKDDEVLIVDEFTGRIMPGRRYSDGLHQAIEAKEHVKVKRESKTLATITFQNFFNKYTKKSGMTGTALTEEKEFRDIYGMDVVEIPTNRPVARKDADDAVYMTKKEKFHAVVDSIEEAHAKGQPVLVGTITIETSELISSMLKKRGIQHKVLNAKFHELEAEIVAEAGVHGAVTIATNMAGRGTDIKLDDDSKAAGGLKIIGTERHESRRIDNQLRGRSGRQGDPGESRFFISLEDDLMRLFGSERLMSVFKSLGVSENEQIEHKMLSSAIEKAQKKIESNNYGIRKNLLEYDQVNNEQREIIYKERRRVLDGESMRDSIYKMITDIVDNTVDMCIADDADNEEWDLNELNSLLNPIIPLQPVTKEDIKKIKKNQLKQNLKEKAVKLYETKEAEFPEPEQLRELERVILLKVIDRKWMDHIDDMDQLRQGIGLQAYGQRDPLVEYKMSGYEMFDTMSAGIQEDTLRLLYHVRIEQKVEREEVAKVTGTNKDDSEVKGPVRRTSEKVYPNDPCPCGSGKKYKQCCGRRA</sequence>
<name>A0A4V6HRJ1_9FIRM</name>
<dbReference type="Gene3D" id="3.90.1440.10">
    <property type="entry name" value="SecA, preprotein cross-linking domain"/>
    <property type="match status" value="1"/>
</dbReference>
<evidence type="ECO:0000256" key="2">
    <source>
        <dbReference type="ARBA" id="ARBA00004496"/>
    </source>
</evidence>
<dbReference type="SUPFAM" id="SSF81886">
    <property type="entry name" value="Helical scaffold and wing domains of SecA"/>
    <property type="match status" value="1"/>
</dbReference>
<dbReference type="GO" id="GO:0005829">
    <property type="term" value="C:cytosol"/>
    <property type="evidence" value="ECO:0007669"/>
    <property type="project" value="TreeGrafter"/>
</dbReference>
<dbReference type="InterPro" id="IPR014001">
    <property type="entry name" value="Helicase_ATP-bd"/>
</dbReference>
<dbReference type="GO" id="GO:0017038">
    <property type="term" value="P:protein import"/>
    <property type="evidence" value="ECO:0007669"/>
    <property type="project" value="InterPro"/>
</dbReference>
<comment type="subcellular location">
    <subcellularLocation>
        <location evidence="15">Cell membrane</location>
        <topology evidence="15">Peripheral membrane protein</topology>
        <orientation evidence="15">Cytoplasmic side</orientation>
    </subcellularLocation>
    <subcellularLocation>
        <location evidence="2 15">Cytoplasm</location>
    </subcellularLocation>
    <text evidence="15">Distribution is 50-50.</text>
</comment>
<dbReference type="GO" id="GO:0005886">
    <property type="term" value="C:plasma membrane"/>
    <property type="evidence" value="ECO:0007669"/>
    <property type="project" value="UniProtKB-SubCell"/>
</dbReference>
<dbReference type="SUPFAM" id="SSF52540">
    <property type="entry name" value="P-loop containing nucleoside triphosphate hydrolases"/>
    <property type="match status" value="2"/>
</dbReference>
<feature type="binding site" evidence="15">
    <location>
        <position position="512"/>
    </location>
    <ligand>
        <name>ATP</name>
        <dbReference type="ChEBI" id="CHEBI:30616"/>
    </ligand>
</feature>
<dbReference type="InterPro" id="IPR011116">
    <property type="entry name" value="SecA_Wing/Scaffold"/>
</dbReference>
<dbReference type="Pfam" id="PF01043">
    <property type="entry name" value="SecA_PP_bind"/>
    <property type="match status" value="1"/>
</dbReference>
<dbReference type="GO" id="GO:0008564">
    <property type="term" value="F:protein-exporting ATPase activity"/>
    <property type="evidence" value="ECO:0007669"/>
    <property type="project" value="UniProtKB-EC"/>
</dbReference>
<dbReference type="InterPro" id="IPR000185">
    <property type="entry name" value="SecA"/>
</dbReference>
<dbReference type="HAMAP" id="MF_01382">
    <property type="entry name" value="SecA"/>
    <property type="match status" value="1"/>
</dbReference>
<dbReference type="Pfam" id="PF21090">
    <property type="entry name" value="P-loop_SecA"/>
    <property type="match status" value="1"/>
</dbReference>
<comment type="catalytic activity">
    <reaction evidence="15">
        <text>ATP + H2O + cellular proteinSide 1 = ADP + phosphate + cellular proteinSide 2.</text>
        <dbReference type="EC" id="7.4.2.8"/>
    </reaction>
</comment>
<feature type="compositionally biased region" description="Basic and acidic residues" evidence="17">
    <location>
        <begin position="813"/>
        <end position="831"/>
    </location>
</feature>
<keyword evidence="7" id="KW-0479">Metal-binding</keyword>
<dbReference type="NCBIfam" id="NF009538">
    <property type="entry name" value="PRK12904.1"/>
    <property type="match status" value="1"/>
</dbReference>
<organism evidence="21 22">
    <name type="scientific">Robinsoniella peoriensis</name>
    <dbReference type="NCBI Taxonomy" id="180332"/>
    <lineage>
        <taxon>Bacteria</taxon>
        <taxon>Bacillati</taxon>
        <taxon>Bacillota</taxon>
        <taxon>Clostridia</taxon>
        <taxon>Lachnospirales</taxon>
        <taxon>Lachnospiraceae</taxon>
        <taxon>Robinsoniella</taxon>
    </lineage>
</organism>
<dbReference type="InterPro" id="IPR036670">
    <property type="entry name" value="SecA_X-link_sf"/>
</dbReference>
<dbReference type="InterPro" id="IPR044722">
    <property type="entry name" value="SecA_SF2_C"/>
</dbReference>
<dbReference type="Gene3D" id="3.40.50.300">
    <property type="entry name" value="P-loop containing nucleotide triphosphate hydrolases"/>
    <property type="match status" value="3"/>
</dbReference>
<keyword evidence="13 15" id="KW-0811">Translocation</keyword>
<evidence type="ECO:0000256" key="16">
    <source>
        <dbReference type="RuleBase" id="RU003874"/>
    </source>
</evidence>
<comment type="similarity">
    <text evidence="3 15 16">Belongs to the SecA family.</text>
</comment>
<evidence type="ECO:0000256" key="15">
    <source>
        <dbReference type="HAMAP-Rule" id="MF_01382"/>
    </source>
</evidence>
<evidence type="ECO:0000256" key="14">
    <source>
        <dbReference type="ARBA" id="ARBA00023136"/>
    </source>
</evidence>
<dbReference type="EC" id="7.4.2.8" evidence="15"/>
<dbReference type="CDD" id="cd18803">
    <property type="entry name" value="SF2_C_secA"/>
    <property type="match status" value="1"/>
</dbReference>
<dbReference type="PROSITE" id="PS01312">
    <property type="entry name" value="SECA"/>
    <property type="match status" value="1"/>
</dbReference>
<evidence type="ECO:0000256" key="6">
    <source>
        <dbReference type="ARBA" id="ARBA00022490"/>
    </source>
</evidence>
<feature type="domain" description="Helicase ATP-binding" evidence="18">
    <location>
        <begin position="87"/>
        <end position="278"/>
    </location>
</feature>
<dbReference type="NCBIfam" id="NF006630">
    <property type="entry name" value="PRK09200.1"/>
    <property type="match status" value="1"/>
</dbReference>
<dbReference type="EMBL" id="QGQD01000074">
    <property type="protein sequence ID" value="TLC99217.1"/>
    <property type="molecule type" value="Genomic_DNA"/>
</dbReference>
<dbReference type="SUPFAM" id="SSF81767">
    <property type="entry name" value="Pre-protein crosslinking domain of SecA"/>
    <property type="match status" value="1"/>
</dbReference>
<comment type="caution">
    <text evidence="21">The sequence shown here is derived from an EMBL/GenBank/DDBJ whole genome shotgun (WGS) entry which is preliminary data.</text>
</comment>
<evidence type="ECO:0000259" key="18">
    <source>
        <dbReference type="PROSITE" id="PS51192"/>
    </source>
</evidence>
<dbReference type="FunFam" id="3.40.50.300:FF:000694">
    <property type="entry name" value="Preprotein translocase subunit SecA"/>
    <property type="match status" value="1"/>
</dbReference>
<dbReference type="STRING" id="180332.GCA_000797495_01834"/>
<protein>
    <recommendedName>
        <fullName evidence="15 16">Protein translocase subunit SecA</fullName>
        <ecNumber evidence="15">7.4.2.8</ecNumber>
    </recommendedName>
</protein>
<dbReference type="Pfam" id="PF02810">
    <property type="entry name" value="SEC-C"/>
    <property type="match status" value="1"/>
</dbReference>
<dbReference type="PANTHER" id="PTHR30612:SF0">
    <property type="entry name" value="CHLOROPLAST PROTEIN-TRANSPORTING ATPASE"/>
    <property type="match status" value="1"/>
</dbReference>
<dbReference type="GO" id="GO:0043952">
    <property type="term" value="P:protein transport by the Sec complex"/>
    <property type="evidence" value="ECO:0007669"/>
    <property type="project" value="TreeGrafter"/>
</dbReference>
<dbReference type="SMART" id="SM00957">
    <property type="entry name" value="SecA_DEAD"/>
    <property type="match status" value="1"/>
</dbReference>
<dbReference type="Gene3D" id="1.10.3060.10">
    <property type="entry name" value="Helical scaffold and wing domains of SecA"/>
    <property type="match status" value="1"/>
</dbReference>
<dbReference type="InterPro" id="IPR027417">
    <property type="entry name" value="P-loop_NTPase"/>
</dbReference>
<dbReference type="OrthoDB" id="9805579at2"/>
<feature type="binding site" evidence="15">
    <location>
        <position position="85"/>
    </location>
    <ligand>
        <name>ATP</name>
        <dbReference type="ChEBI" id="CHEBI:30616"/>
    </ligand>
</feature>
<dbReference type="Pfam" id="PF07517">
    <property type="entry name" value="SecA_DEAD"/>
    <property type="match status" value="1"/>
</dbReference>
<dbReference type="InterPro" id="IPR004027">
    <property type="entry name" value="SEC_C_motif"/>
</dbReference>
<evidence type="ECO:0000256" key="17">
    <source>
        <dbReference type="SAM" id="MobiDB-lite"/>
    </source>
</evidence>
<dbReference type="InterPro" id="IPR014018">
    <property type="entry name" value="SecA_motor_DEAD"/>
</dbReference>
<dbReference type="PRINTS" id="PR00906">
    <property type="entry name" value="SECA"/>
</dbReference>
<keyword evidence="4 15" id="KW-0813">Transport</keyword>
<evidence type="ECO:0000259" key="20">
    <source>
        <dbReference type="PROSITE" id="PS51196"/>
    </source>
</evidence>
<dbReference type="NCBIfam" id="TIGR00963">
    <property type="entry name" value="secA"/>
    <property type="match status" value="1"/>
</dbReference>
<keyword evidence="9" id="KW-0862">Zinc</keyword>
<dbReference type="GO" id="GO:0005524">
    <property type="term" value="F:ATP binding"/>
    <property type="evidence" value="ECO:0007669"/>
    <property type="project" value="UniProtKB-UniRule"/>
</dbReference>
<dbReference type="GO" id="GO:0046872">
    <property type="term" value="F:metal ion binding"/>
    <property type="evidence" value="ECO:0007669"/>
    <property type="project" value="UniProtKB-KW"/>
</dbReference>
<dbReference type="InterPro" id="IPR001650">
    <property type="entry name" value="Helicase_C-like"/>
</dbReference>
<keyword evidence="14 15" id="KW-0472">Membrane</keyword>
<dbReference type="InterPro" id="IPR036266">
    <property type="entry name" value="SecA_Wing/Scaffold_sf"/>
</dbReference>
<dbReference type="RefSeq" id="WP_027296407.1">
    <property type="nucleotide sequence ID" value="NZ_CABMJZ010000098.1"/>
</dbReference>
<dbReference type="PANTHER" id="PTHR30612">
    <property type="entry name" value="SECA INNER MEMBRANE COMPONENT OF SEC PROTEIN SECRETION SYSTEM"/>
    <property type="match status" value="1"/>
</dbReference>
<evidence type="ECO:0000256" key="4">
    <source>
        <dbReference type="ARBA" id="ARBA00022448"/>
    </source>
</evidence>
<comment type="cofactor">
    <cofactor evidence="1">
        <name>Zn(2+)</name>
        <dbReference type="ChEBI" id="CHEBI:29105"/>
    </cofactor>
</comment>
<accession>A0A4V6HRJ1</accession>
<comment type="subunit">
    <text evidence="15">Monomer and homodimer. Part of the essential Sec protein translocation apparatus which comprises SecA, SecYEG and auxiliary proteins SecDF. Other proteins may also be involved.</text>
</comment>
<keyword evidence="10 15" id="KW-0067">ATP-binding</keyword>
<evidence type="ECO:0000313" key="21">
    <source>
        <dbReference type="EMBL" id="TLC99217.1"/>
    </source>
</evidence>
<dbReference type="InterPro" id="IPR011115">
    <property type="entry name" value="SecA_DEAD"/>
</dbReference>
<dbReference type="PROSITE" id="PS51192">
    <property type="entry name" value="HELICASE_ATP_BIND_1"/>
    <property type="match status" value="1"/>
</dbReference>
<keyword evidence="5 15" id="KW-1003">Cell membrane</keyword>
<evidence type="ECO:0000256" key="10">
    <source>
        <dbReference type="ARBA" id="ARBA00022840"/>
    </source>
</evidence>
<dbReference type="GO" id="GO:0065002">
    <property type="term" value="P:intracellular protein transmembrane transport"/>
    <property type="evidence" value="ECO:0007669"/>
    <property type="project" value="UniProtKB-UniRule"/>
</dbReference>
<dbReference type="CDD" id="cd17928">
    <property type="entry name" value="DEXDc_SecA"/>
    <property type="match status" value="1"/>
</dbReference>
<comment type="function">
    <text evidence="15">Part of the Sec protein translocase complex. Interacts with the SecYEG preprotein conducting channel. Has a central role in coupling the hydrolysis of ATP to the transfer of proteins into and across the cell membrane, serving as an ATP-driven molecular motor driving the stepwise translocation of polypeptide chains across the membrane.</text>
</comment>
<evidence type="ECO:0000256" key="12">
    <source>
        <dbReference type="ARBA" id="ARBA00022967"/>
    </source>
</evidence>
<dbReference type="AlphaFoldDB" id="A0A4V6HRJ1"/>
<dbReference type="InterPro" id="IPR020937">
    <property type="entry name" value="SecA_CS"/>
</dbReference>
<dbReference type="FunFam" id="3.90.1440.10:FF:000002">
    <property type="entry name" value="Protein translocase subunit SecA"/>
    <property type="match status" value="1"/>
</dbReference>
<evidence type="ECO:0000313" key="22">
    <source>
        <dbReference type="Proteomes" id="UP000306509"/>
    </source>
</evidence>
<keyword evidence="6 15" id="KW-0963">Cytoplasm</keyword>
<feature type="domain" description="Helicase C-terminal" evidence="19">
    <location>
        <begin position="422"/>
        <end position="606"/>
    </location>
</feature>
<dbReference type="InterPro" id="IPR011130">
    <property type="entry name" value="SecA_preprotein_X-link_dom"/>
</dbReference>
<evidence type="ECO:0000256" key="7">
    <source>
        <dbReference type="ARBA" id="ARBA00022723"/>
    </source>
</evidence>
<dbReference type="PROSITE" id="PS51194">
    <property type="entry name" value="HELICASE_CTER"/>
    <property type="match status" value="1"/>
</dbReference>
<dbReference type="SMART" id="SM00958">
    <property type="entry name" value="SecA_PP_bind"/>
    <property type="match status" value="1"/>
</dbReference>
<keyword evidence="12 15" id="KW-1278">Translocase</keyword>
<dbReference type="GO" id="GO:0006605">
    <property type="term" value="P:protein targeting"/>
    <property type="evidence" value="ECO:0007669"/>
    <property type="project" value="UniProtKB-UniRule"/>
</dbReference>
<proteinExistence type="inferred from homology"/>
<dbReference type="FunFam" id="1.10.3060.10:FF:000003">
    <property type="entry name" value="Protein translocase subunit SecA"/>
    <property type="match status" value="1"/>
</dbReference>
<feature type="region of interest" description="Disordered" evidence="17">
    <location>
        <begin position="813"/>
        <end position="846"/>
    </location>
</feature>
<evidence type="ECO:0000256" key="8">
    <source>
        <dbReference type="ARBA" id="ARBA00022741"/>
    </source>
</evidence>
<dbReference type="FunFam" id="3.40.50.300:FF:000334">
    <property type="entry name" value="Protein translocase subunit SecA"/>
    <property type="match status" value="1"/>
</dbReference>
<reference evidence="21 22" key="1">
    <citation type="journal article" date="2019" name="Anaerobe">
        <title>Detection of Robinsoniella peoriensis in multiple bone samples of a trauma patient.</title>
        <authorList>
            <person name="Schrottner P."/>
            <person name="Hartwich K."/>
            <person name="Bunk B."/>
            <person name="Schober I."/>
            <person name="Helbig S."/>
            <person name="Rudolph W.W."/>
            <person name="Gunzer F."/>
        </authorList>
    </citation>
    <scope>NUCLEOTIDE SEQUENCE [LARGE SCALE GENOMIC DNA]</scope>
    <source>
        <strain evidence="21 22">DSM 106044</strain>
    </source>
</reference>
<gene>
    <name evidence="15" type="primary">secA</name>
    <name evidence="21" type="ORF">DSM106044_03995</name>
</gene>
<evidence type="ECO:0000256" key="3">
    <source>
        <dbReference type="ARBA" id="ARBA00007650"/>
    </source>
</evidence>
<keyword evidence="11 15" id="KW-0653">Protein transport</keyword>
<evidence type="ECO:0000256" key="13">
    <source>
        <dbReference type="ARBA" id="ARBA00023010"/>
    </source>
</evidence>
<evidence type="ECO:0000259" key="19">
    <source>
        <dbReference type="PROSITE" id="PS51194"/>
    </source>
</evidence>
<feature type="binding site" evidence="15">
    <location>
        <begin position="103"/>
        <end position="107"/>
    </location>
    <ligand>
        <name>ATP</name>
        <dbReference type="ChEBI" id="CHEBI:30616"/>
    </ligand>
</feature>
<evidence type="ECO:0000256" key="9">
    <source>
        <dbReference type="ARBA" id="ARBA00022833"/>
    </source>
</evidence>
<keyword evidence="8 15" id="KW-0547">Nucleotide-binding</keyword>
<evidence type="ECO:0000256" key="1">
    <source>
        <dbReference type="ARBA" id="ARBA00001947"/>
    </source>
</evidence>